<dbReference type="PROSITE" id="PS00678">
    <property type="entry name" value="WD_REPEATS_1"/>
    <property type="match status" value="1"/>
</dbReference>
<dbReference type="Pfam" id="PF00400">
    <property type="entry name" value="WD40"/>
    <property type="match status" value="4"/>
</dbReference>
<keyword evidence="3" id="KW-0677">Repeat</keyword>
<dbReference type="PANTHER" id="PTHR44675:SF1">
    <property type="entry name" value="P21-ACTIVATED PROTEIN KINASE-INTERACTING PROTEIN 1"/>
    <property type="match status" value="1"/>
</dbReference>
<dbReference type="InterPro" id="IPR015943">
    <property type="entry name" value="WD40/YVTN_repeat-like_dom_sf"/>
</dbReference>
<feature type="region of interest" description="Disordered" evidence="5">
    <location>
        <begin position="1"/>
        <end position="42"/>
    </location>
</feature>
<dbReference type="InterPro" id="IPR020472">
    <property type="entry name" value="WD40_PAC1"/>
</dbReference>
<dbReference type="Proteomes" id="UP000268162">
    <property type="component" value="Unassembled WGS sequence"/>
</dbReference>
<dbReference type="InterPro" id="IPR036322">
    <property type="entry name" value="WD40_repeat_dom_sf"/>
</dbReference>
<evidence type="ECO:0000313" key="6">
    <source>
        <dbReference type="EMBL" id="RKP38640.1"/>
    </source>
</evidence>
<evidence type="ECO:0000256" key="1">
    <source>
        <dbReference type="ARBA" id="ARBA00022517"/>
    </source>
</evidence>
<reference evidence="7" key="1">
    <citation type="journal article" date="2018" name="Nat. Microbiol.">
        <title>Leveraging single-cell genomics to expand the fungal tree of life.</title>
        <authorList>
            <person name="Ahrendt S.R."/>
            <person name="Quandt C.A."/>
            <person name="Ciobanu D."/>
            <person name="Clum A."/>
            <person name="Salamov A."/>
            <person name="Andreopoulos B."/>
            <person name="Cheng J.F."/>
            <person name="Woyke T."/>
            <person name="Pelin A."/>
            <person name="Henrissat B."/>
            <person name="Reynolds N.K."/>
            <person name="Benny G.L."/>
            <person name="Smith M.E."/>
            <person name="James T.Y."/>
            <person name="Grigoriev I.V."/>
        </authorList>
    </citation>
    <scope>NUCLEOTIDE SEQUENCE [LARGE SCALE GENOMIC DNA]</scope>
    <source>
        <strain evidence="7">RSA 468</strain>
    </source>
</reference>
<feature type="repeat" description="WD" evidence="4">
    <location>
        <begin position="124"/>
        <end position="164"/>
    </location>
</feature>
<dbReference type="PANTHER" id="PTHR44675">
    <property type="entry name" value="PAK1 INTERACTING PROTEIN 1"/>
    <property type="match status" value="1"/>
</dbReference>
<dbReference type="GO" id="GO:0042254">
    <property type="term" value="P:ribosome biogenesis"/>
    <property type="evidence" value="ECO:0007669"/>
    <property type="project" value="UniProtKB-KW"/>
</dbReference>
<evidence type="ECO:0000313" key="7">
    <source>
        <dbReference type="Proteomes" id="UP000268162"/>
    </source>
</evidence>
<dbReference type="InterPro" id="IPR051959">
    <property type="entry name" value="PAK1-Kinase_Regulator"/>
</dbReference>
<dbReference type="PROSITE" id="PS50294">
    <property type="entry name" value="WD_REPEATS_REGION"/>
    <property type="match status" value="2"/>
</dbReference>
<proteinExistence type="predicted"/>
<sequence length="374" mass="41276">MPPSKKVKLSKGSAAPTPEPVAIKESIDEPSPSTSPDSEPMTSFIATVGSYERLLYGLKAEWAETTTESPTDRPALKVSLIFGFPAHGNSITAVASTRTHLVTGSVDENINLFNTKRLKEIGSLLQHNGTITALRFFSKTHMISASEDQTIRVWRTKDWECLTVFKGHKDRVNDVAVHPTGRLAMSVSKDRTLRLWNLLTGRKASVNKIYKEGLAVQWDTSGKRYVVLSEREITIYNVADASVLHNIPLTKRIHCIYPLVDPNDPDTEYLLCGGDDKRIHIYDMSTGKLRASPICHEARVRALQVISLEHPTADKKSPTPIVTSISTDGKVKFWDFNDLLADDQATGETTSTSEPPTPLANYTTGCRLTCLALS</sequence>
<dbReference type="Gene3D" id="2.130.10.10">
    <property type="entry name" value="YVTN repeat-like/Quinoprotein amine dehydrogenase"/>
    <property type="match status" value="2"/>
</dbReference>
<dbReference type="PRINTS" id="PR00320">
    <property type="entry name" value="GPROTEINBRPT"/>
</dbReference>
<dbReference type="InterPro" id="IPR001680">
    <property type="entry name" value="WD40_rpt"/>
</dbReference>
<dbReference type="PROSITE" id="PS50082">
    <property type="entry name" value="WD_REPEATS_2"/>
    <property type="match status" value="2"/>
</dbReference>
<organism evidence="6 7">
    <name type="scientific">Dimargaris cristalligena</name>
    <dbReference type="NCBI Taxonomy" id="215637"/>
    <lineage>
        <taxon>Eukaryota</taxon>
        <taxon>Fungi</taxon>
        <taxon>Fungi incertae sedis</taxon>
        <taxon>Zoopagomycota</taxon>
        <taxon>Kickxellomycotina</taxon>
        <taxon>Dimargaritomycetes</taxon>
        <taxon>Dimargaritales</taxon>
        <taxon>Dimargaritaceae</taxon>
        <taxon>Dimargaris</taxon>
    </lineage>
</organism>
<evidence type="ECO:0000256" key="2">
    <source>
        <dbReference type="ARBA" id="ARBA00022574"/>
    </source>
</evidence>
<protein>
    <submittedName>
        <fullName evidence="6">WD40-repeat-containing domain protein</fullName>
    </submittedName>
</protein>
<evidence type="ECO:0000256" key="4">
    <source>
        <dbReference type="PROSITE-ProRule" id="PRU00221"/>
    </source>
</evidence>
<keyword evidence="2 4" id="KW-0853">WD repeat</keyword>
<dbReference type="SUPFAM" id="SSF50978">
    <property type="entry name" value="WD40 repeat-like"/>
    <property type="match status" value="1"/>
</dbReference>
<dbReference type="SMART" id="SM00320">
    <property type="entry name" value="WD40"/>
    <property type="match status" value="5"/>
</dbReference>
<evidence type="ECO:0000256" key="5">
    <source>
        <dbReference type="SAM" id="MobiDB-lite"/>
    </source>
</evidence>
<gene>
    <name evidence="6" type="ORF">BJ085DRAFT_21583</name>
</gene>
<keyword evidence="7" id="KW-1185">Reference proteome</keyword>
<feature type="compositionally biased region" description="Low complexity" evidence="5">
    <location>
        <begin position="29"/>
        <end position="42"/>
    </location>
</feature>
<dbReference type="InterPro" id="IPR019775">
    <property type="entry name" value="WD40_repeat_CS"/>
</dbReference>
<dbReference type="STRING" id="215637.A0A4Q0A0K2"/>
<dbReference type="AlphaFoldDB" id="A0A4Q0A0K2"/>
<accession>A0A4Q0A0K2</accession>
<evidence type="ECO:0000256" key="3">
    <source>
        <dbReference type="ARBA" id="ARBA00022737"/>
    </source>
</evidence>
<keyword evidence="1" id="KW-0690">Ribosome biogenesis</keyword>
<name>A0A4Q0A0K2_9FUNG</name>
<dbReference type="EMBL" id="ML002344">
    <property type="protein sequence ID" value="RKP38640.1"/>
    <property type="molecule type" value="Genomic_DNA"/>
</dbReference>
<feature type="repeat" description="WD" evidence="4">
    <location>
        <begin position="165"/>
        <end position="206"/>
    </location>
</feature>